<name>A0AA45WYW1_9CLOT</name>
<keyword evidence="3 4" id="KW-0732">Signal</keyword>
<feature type="chain" id="PRO_5041314029" evidence="4">
    <location>
        <begin position="22"/>
        <end position="409"/>
    </location>
</feature>
<keyword evidence="2" id="KW-0813">Transport</keyword>
<evidence type="ECO:0000256" key="3">
    <source>
        <dbReference type="ARBA" id="ARBA00022729"/>
    </source>
</evidence>
<dbReference type="GO" id="GO:0015768">
    <property type="term" value="P:maltose transport"/>
    <property type="evidence" value="ECO:0007669"/>
    <property type="project" value="TreeGrafter"/>
</dbReference>
<dbReference type="PROSITE" id="PS51257">
    <property type="entry name" value="PROKAR_LIPOPROTEIN"/>
    <property type="match status" value="1"/>
</dbReference>
<dbReference type="GO" id="GO:0042956">
    <property type="term" value="P:maltodextrin transmembrane transport"/>
    <property type="evidence" value="ECO:0007669"/>
    <property type="project" value="TreeGrafter"/>
</dbReference>
<accession>A0AA45WYW1</accession>
<comment type="caution">
    <text evidence="5">The sequence shown here is derived from an EMBL/GenBank/DDBJ whole genome shotgun (WGS) entry which is preliminary data.</text>
</comment>
<organism evidence="5 6">
    <name type="scientific">Anoxynatronum buryatiense</name>
    <dbReference type="NCBI Taxonomy" id="489973"/>
    <lineage>
        <taxon>Bacteria</taxon>
        <taxon>Bacillati</taxon>
        <taxon>Bacillota</taxon>
        <taxon>Clostridia</taxon>
        <taxon>Eubacteriales</taxon>
        <taxon>Clostridiaceae</taxon>
        <taxon>Anoxynatronum</taxon>
    </lineage>
</organism>
<evidence type="ECO:0000256" key="4">
    <source>
        <dbReference type="SAM" id="SignalP"/>
    </source>
</evidence>
<dbReference type="GO" id="GO:1901982">
    <property type="term" value="F:maltose binding"/>
    <property type="evidence" value="ECO:0007669"/>
    <property type="project" value="TreeGrafter"/>
</dbReference>
<proteinExistence type="inferred from homology"/>
<sequence>MKLKILTAMILFLSLSLVSCHQQHTETILQDNPVEERVVITLWDYLIEGSDTSDVIAAYETIHPHIHINRQYIPFSDIKKKLVYAAALGEMPDIILIDDPFFQTLAAMDVLFDLTEAVMEWHNPQDIFADIPLNSCTYNGDIFGLPMGVHNLALFYNQDMLENANLQPPETWDELLLAAEKLTTEDVAGFKLTAVKNQQSIYTFLPFLWQTGSDLETLNDGGTLEALQFWKTMIDHGYMPQDILRDNSQTVMVQFSQGKVAMMVNSSWQVKLLKNFPHLRWGVGKLPGHHYDATSLGSENWAITATSSHKEAAWNFLKFTQEKENLVPLLLRTGRLPAQTKLLDEPEWQADEHLKVFIDSLDFSRLGDYGVNYPEISVYLQDMLHQSLSGNQPVEEAVDEAYAKIRPLL</sequence>
<dbReference type="Gene3D" id="3.40.190.10">
    <property type="entry name" value="Periplasmic binding protein-like II"/>
    <property type="match status" value="2"/>
</dbReference>
<dbReference type="RefSeq" id="WP_283410144.1">
    <property type="nucleotide sequence ID" value="NZ_FXUF01000012.1"/>
</dbReference>
<gene>
    <name evidence="5" type="ORF">SAMN06296020_11297</name>
</gene>
<dbReference type="Pfam" id="PF13416">
    <property type="entry name" value="SBP_bac_8"/>
    <property type="match status" value="1"/>
</dbReference>
<protein>
    <submittedName>
        <fullName evidence="5">Carbohydrate ABC transporter substrate-binding protein, CUT1 family</fullName>
    </submittedName>
</protein>
<dbReference type="Proteomes" id="UP001158066">
    <property type="component" value="Unassembled WGS sequence"/>
</dbReference>
<dbReference type="InterPro" id="IPR006059">
    <property type="entry name" value="SBP"/>
</dbReference>
<dbReference type="AlphaFoldDB" id="A0AA45WYW1"/>
<dbReference type="PANTHER" id="PTHR30061">
    <property type="entry name" value="MALTOSE-BINDING PERIPLASMIC PROTEIN"/>
    <property type="match status" value="1"/>
</dbReference>
<comment type="similarity">
    <text evidence="1">Belongs to the bacterial solute-binding protein 1 family.</text>
</comment>
<reference evidence="5" key="1">
    <citation type="submission" date="2017-05" db="EMBL/GenBank/DDBJ databases">
        <authorList>
            <person name="Varghese N."/>
            <person name="Submissions S."/>
        </authorList>
    </citation>
    <scope>NUCLEOTIDE SEQUENCE</scope>
    <source>
        <strain evidence="5">Su22</strain>
    </source>
</reference>
<evidence type="ECO:0000313" key="6">
    <source>
        <dbReference type="Proteomes" id="UP001158066"/>
    </source>
</evidence>
<dbReference type="PANTHER" id="PTHR30061:SF50">
    <property type="entry name" value="MALTOSE_MALTODEXTRIN-BINDING PERIPLASMIC PROTEIN"/>
    <property type="match status" value="1"/>
</dbReference>
<dbReference type="SUPFAM" id="SSF53850">
    <property type="entry name" value="Periplasmic binding protein-like II"/>
    <property type="match status" value="1"/>
</dbReference>
<evidence type="ECO:0000256" key="2">
    <source>
        <dbReference type="ARBA" id="ARBA00022448"/>
    </source>
</evidence>
<dbReference type="EMBL" id="FXUF01000012">
    <property type="protein sequence ID" value="SMP65284.1"/>
    <property type="molecule type" value="Genomic_DNA"/>
</dbReference>
<dbReference type="GO" id="GO:0055052">
    <property type="term" value="C:ATP-binding cassette (ABC) transporter complex, substrate-binding subunit-containing"/>
    <property type="evidence" value="ECO:0007669"/>
    <property type="project" value="TreeGrafter"/>
</dbReference>
<feature type="signal peptide" evidence="4">
    <location>
        <begin position="1"/>
        <end position="21"/>
    </location>
</feature>
<dbReference type="CDD" id="cd13585">
    <property type="entry name" value="PBP2_TMBP_like"/>
    <property type="match status" value="1"/>
</dbReference>
<evidence type="ECO:0000256" key="1">
    <source>
        <dbReference type="ARBA" id="ARBA00008520"/>
    </source>
</evidence>
<keyword evidence="6" id="KW-1185">Reference proteome</keyword>
<evidence type="ECO:0000313" key="5">
    <source>
        <dbReference type="EMBL" id="SMP65284.1"/>
    </source>
</evidence>